<evidence type="ECO:0000313" key="5">
    <source>
        <dbReference type="Proteomes" id="UP001597546"/>
    </source>
</evidence>
<protein>
    <submittedName>
        <fullName evidence="4">M16 family metallopeptidase</fullName>
    </submittedName>
</protein>
<dbReference type="InterPro" id="IPR007863">
    <property type="entry name" value="Peptidase_M16_C"/>
</dbReference>
<dbReference type="EMBL" id="JBHULV010000022">
    <property type="protein sequence ID" value="MFD2731444.1"/>
    <property type="molecule type" value="Genomic_DNA"/>
</dbReference>
<dbReference type="InterPro" id="IPR011249">
    <property type="entry name" value="Metalloenz_LuxS/M16"/>
</dbReference>
<feature type="signal peptide" evidence="1">
    <location>
        <begin position="1"/>
        <end position="22"/>
    </location>
</feature>
<organism evidence="4 5">
    <name type="scientific">Pedobacter alpinus</name>
    <dbReference type="NCBI Taxonomy" id="1590643"/>
    <lineage>
        <taxon>Bacteria</taxon>
        <taxon>Pseudomonadati</taxon>
        <taxon>Bacteroidota</taxon>
        <taxon>Sphingobacteriia</taxon>
        <taxon>Sphingobacteriales</taxon>
        <taxon>Sphingobacteriaceae</taxon>
        <taxon>Pedobacter</taxon>
    </lineage>
</organism>
<dbReference type="Proteomes" id="UP001597546">
    <property type="component" value="Unassembled WGS sequence"/>
</dbReference>
<comment type="caution">
    <text evidence="4">The sequence shown here is derived from an EMBL/GenBank/DDBJ whole genome shotgun (WGS) entry which is preliminary data.</text>
</comment>
<dbReference type="PANTHER" id="PTHR11851">
    <property type="entry name" value="METALLOPROTEASE"/>
    <property type="match status" value="1"/>
</dbReference>
<dbReference type="SUPFAM" id="SSF63411">
    <property type="entry name" value="LuxS/MPP-like metallohydrolase"/>
    <property type="match status" value="2"/>
</dbReference>
<gene>
    <name evidence="4" type="ORF">ACFSSE_06975</name>
</gene>
<dbReference type="Pfam" id="PF00675">
    <property type="entry name" value="Peptidase_M16"/>
    <property type="match status" value="1"/>
</dbReference>
<dbReference type="Pfam" id="PF05193">
    <property type="entry name" value="Peptidase_M16_C"/>
    <property type="match status" value="1"/>
</dbReference>
<keyword evidence="5" id="KW-1185">Reference proteome</keyword>
<dbReference type="InterPro" id="IPR011765">
    <property type="entry name" value="Pept_M16_N"/>
</dbReference>
<dbReference type="RefSeq" id="WP_379042995.1">
    <property type="nucleotide sequence ID" value="NZ_JBHSKW010000027.1"/>
</dbReference>
<feature type="chain" id="PRO_5046559016" evidence="1">
    <location>
        <begin position="23"/>
        <end position="462"/>
    </location>
</feature>
<proteinExistence type="predicted"/>
<evidence type="ECO:0000259" key="2">
    <source>
        <dbReference type="Pfam" id="PF00675"/>
    </source>
</evidence>
<feature type="domain" description="Peptidase M16 C-terminal" evidence="3">
    <location>
        <begin position="193"/>
        <end position="370"/>
    </location>
</feature>
<keyword evidence="1" id="KW-0732">Signal</keyword>
<name>A0ABW5TRG2_9SPHI</name>
<evidence type="ECO:0000259" key="3">
    <source>
        <dbReference type="Pfam" id="PF05193"/>
    </source>
</evidence>
<sequence length="462" mass="51126">MQKIFSITLLFALIASAFITQAQGNFKLPAYQKFTLKNGLTVYLMEQHEVPTISVSAVLPAGAVYDGAQNGLAALTADGLMYGTKSFTKSQIEENLDFLGASLNTYVNKESAGLSAKFAKKDQDQVLSILKEVLTTPVFNKDEFEKEKARGIQQLQRATESPRNVIQNFWDQFIYGAHPYGNPTSGKVSTITDINVEDLKVFYAKNYQPNHAAIAIVGDFSSKQMQDKITKLFADWKKGKDNNIQIAAVPALPSKARVLLVNKDDARETTMFIGGKGISKNNSDEVAIQVINTVLGGRFTSWLNDELRVNSGLTYGARSSFSSLKNGGTFYVSTFTATKTTQPTIDKALEVLQKLKEKGIDEETLTSAKNYVKGQFPPDYETAGQLASLLTQMFWYGFDESYINNFETNVDGLTTAKSKEIIAKYFPNNQLQFLFIGKTADIKDIVGKYGEVIEKNIKDDGF</sequence>
<evidence type="ECO:0000313" key="4">
    <source>
        <dbReference type="EMBL" id="MFD2731444.1"/>
    </source>
</evidence>
<reference evidence="5" key="1">
    <citation type="journal article" date="2019" name="Int. J. Syst. Evol. Microbiol.">
        <title>The Global Catalogue of Microorganisms (GCM) 10K type strain sequencing project: providing services to taxonomists for standard genome sequencing and annotation.</title>
        <authorList>
            <consortium name="The Broad Institute Genomics Platform"/>
            <consortium name="The Broad Institute Genome Sequencing Center for Infectious Disease"/>
            <person name="Wu L."/>
            <person name="Ma J."/>
        </authorList>
    </citation>
    <scope>NUCLEOTIDE SEQUENCE [LARGE SCALE GENOMIC DNA]</scope>
    <source>
        <strain evidence="5">KCTC 42456</strain>
    </source>
</reference>
<feature type="domain" description="Peptidase M16 N-terminal" evidence="2">
    <location>
        <begin position="44"/>
        <end position="185"/>
    </location>
</feature>
<dbReference type="InterPro" id="IPR050361">
    <property type="entry name" value="MPP/UQCRC_Complex"/>
</dbReference>
<evidence type="ECO:0000256" key="1">
    <source>
        <dbReference type="SAM" id="SignalP"/>
    </source>
</evidence>
<accession>A0ABW5TRG2</accession>
<dbReference type="PANTHER" id="PTHR11851:SF224">
    <property type="entry name" value="PROCESSING PROTEASE"/>
    <property type="match status" value="1"/>
</dbReference>
<dbReference type="Gene3D" id="3.30.830.10">
    <property type="entry name" value="Metalloenzyme, LuxS/M16 peptidase-like"/>
    <property type="match status" value="2"/>
</dbReference>